<dbReference type="RefSeq" id="WP_345464739.1">
    <property type="nucleotide sequence ID" value="NZ_BAABHF010000019.1"/>
</dbReference>
<sequence length="197" mass="20342">MPWSEHSGSLPRLGADLLRTALAGIVVAAVSSCGQGGAGKWFPNRAANGHVGKMLLRNVFILVPSASPAPRTTGGASAAGSAPLYFSLVNEARSADRLVSVSASGVATSVRIVGGPIVVPPRKAVFGSEFPQATLEGLSSPLRPPHRVQVRFVFEHAGTATMNVPIKLHANTPWSTFSLTPSPAPPGRPTPSVTSPR</sequence>
<evidence type="ECO:0000313" key="2">
    <source>
        <dbReference type="EMBL" id="GAA4494923.1"/>
    </source>
</evidence>
<evidence type="ECO:0008006" key="4">
    <source>
        <dbReference type="Google" id="ProtNLM"/>
    </source>
</evidence>
<dbReference type="Proteomes" id="UP001500503">
    <property type="component" value="Unassembled WGS sequence"/>
</dbReference>
<evidence type="ECO:0000256" key="1">
    <source>
        <dbReference type="SAM" id="MobiDB-lite"/>
    </source>
</evidence>
<gene>
    <name evidence="2" type="ORF">GCM10023191_034850</name>
</gene>
<organism evidence="2 3">
    <name type="scientific">Actinoallomurus oryzae</name>
    <dbReference type="NCBI Taxonomy" id="502180"/>
    <lineage>
        <taxon>Bacteria</taxon>
        <taxon>Bacillati</taxon>
        <taxon>Actinomycetota</taxon>
        <taxon>Actinomycetes</taxon>
        <taxon>Streptosporangiales</taxon>
        <taxon>Thermomonosporaceae</taxon>
        <taxon>Actinoallomurus</taxon>
    </lineage>
</organism>
<dbReference type="EMBL" id="BAABHF010000019">
    <property type="protein sequence ID" value="GAA4494923.1"/>
    <property type="molecule type" value="Genomic_DNA"/>
</dbReference>
<reference evidence="3" key="1">
    <citation type="journal article" date="2019" name="Int. J. Syst. Evol. Microbiol.">
        <title>The Global Catalogue of Microorganisms (GCM) 10K type strain sequencing project: providing services to taxonomists for standard genome sequencing and annotation.</title>
        <authorList>
            <consortium name="The Broad Institute Genomics Platform"/>
            <consortium name="The Broad Institute Genome Sequencing Center for Infectious Disease"/>
            <person name="Wu L."/>
            <person name="Ma J."/>
        </authorList>
    </citation>
    <scope>NUCLEOTIDE SEQUENCE [LARGE SCALE GENOMIC DNA]</scope>
    <source>
        <strain evidence="3">JCM 17933</strain>
    </source>
</reference>
<proteinExistence type="predicted"/>
<accession>A0ABP8Q1Y5</accession>
<dbReference type="InterPro" id="IPR036182">
    <property type="entry name" value="PCuAC_sf"/>
</dbReference>
<dbReference type="Pfam" id="PF04314">
    <property type="entry name" value="PCuAC"/>
    <property type="match status" value="1"/>
</dbReference>
<dbReference type="SUPFAM" id="SSF110087">
    <property type="entry name" value="DR1885-like metal-binding protein"/>
    <property type="match status" value="1"/>
</dbReference>
<dbReference type="Gene3D" id="2.60.40.1890">
    <property type="entry name" value="PCu(A)C copper chaperone"/>
    <property type="match status" value="1"/>
</dbReference>
<dbReference type="InterPro" id="IPR007410">
    <property type="entry name" value="LpqE-like"/>
</dbReference>
<keyword evidence="3" id="KW-1185">Reference proteome</keyword>
<evidence type="ECO:0000313" key="3">
    <source>
        <dbReference type="Proteomes" id="UP001500503"/>
    </source>
</evidence>
<name>A0ABP8Q1Y5_9ACTN</name>
<comment type="caution">
    <text evidence="2">The sequence shown here is derived from an EMBL/GenBank/DDBJ whole genome shotgun (WGS) entry which is preliminary data.</text>
</comment>
<feature type="region of interest" description="Disordered" evidence="1">
    <location>
        <begin position="177"/>
        <end position="197"/>
    </location>
</feature>
<protein>
    <recommendedName>
        <fullName evidence="4">Copper chaperone PCu(A)C</fullName>
    </recommendedName>
</protein>